<keyword evidence="4" id="KW-1185">Reference proteome</keyword>
<dbReference type="AlphaFoldDB" id="A0A1G4Y0E6"/>
<dbReference type="InterPro" id="IPR019951">
    <property type="entry name" value="F420_OxRdatse_Rv3520c_pred"/>
</dbReference>
<evidence type="ECO:0000313" key="3">
    <source>
        <dbReference type="EMBL" id="SCX46876.1"/>
    </source>
</evidence>
<dbReference type="Proteomes" id="UP000198981">
    <property type="component" value="Unassembled WGS sequence"/>
</dbReference>
<sequence length="363" mass="38644">MLPDGGVGVDAPDEEARVRIGIQTSYAGDFRQTAQEIVDLEQVGLDVAMVAEVYTFDAVSQLGYLAAVTDRVELISGILPIYSRTPALTAMTAAGLDLVSDGRFTLGLGASGPQVVEGWHGVPYDAPLARTREVVEICRSVWRRERLEHAGPKYTIPLPADQGTGLGKPLKLINTPLRERIPVMLAAIGPKNVELAAEIAEVWEPIFFHPEKAADVWGAPLAAGKAKRDPALGDLGVVAGVPVAIGDDVEHLLEFVKHGVALYVGGMGAKGKNFYNDLAVRYGFADEAATIQDLYLAGRKDEAAAAVPDELVRQTSLIGPESWVAERVAAFAEAGVTTLTAQPLDDSPAGRRRTVEALARIAH</sequence>
<proteinExistence type="predicted"/>
<evidence type="ECO:0000256" key="1">
    <source>
        <dbReference type="ARBA" id="ARBA00023002"/>
    </source>
</evidence>
<dbReference type="GO" id="GO:0016705">
    <property type="term" value="F:oxidoreductase activity, acting on paired donors, with incorporation or reduction of molecular oxygen"/>
    <property type="evidence" value="ECO:0007669"/>
    <property type="project" value="InterPro"/>
</dbReference>
<organism evidence="3 4">
    <name type="scientific">Klenkia marina</name>
    <dbReference type="NCBI Taxonomy" id="1960309"/>
    <lineage>
        <taxon>Bacteria</taxon>
        <taxon>Bacillati</taxon>
        <taxon>Actinomycetota</taxon>
        <taxon>Actinomycetes</taxon>
        <taxon>Geodermatophilales</taxon>
        <taxon>Geodermatophilaceae</taxon>
        <taxon>Klenkia</taxon>
    </lineage>
</organism>
<evidence type="ECO:0000259" key="2">
    <source>
        <dbReference type="Pfam" id="PF00296"/>
    </source>
</evidence>
<dbReference type="EMBL" id="FMUH01000002">
    <property type="protein sequence ID" value="SCX46876.1"/>
    <property type="molecule type" value="Genomic_DNA"/>
</dbReference>
<dbReference type="PANTHER" id="PTHR43244:SF1">
    <property type="entry name" value="5,10-METHYLENETETRAHYDROMETHANOPTERIN REDUCTASE"/>
    <property type="match status" value="1"/>
</dbReference>
<keyword evidence="1" id="KW-0560">Oxidoreductase</keyword>
<dbReference type="InterPro" id="IPR050564">
    <property type="entry name" value="F420-G6PD/mer"/>
</dbReference>
<dbReference type="NCBIfam" id="TIGR03559">
    <property type="entry name" value="F420_Rv3520c"/>
    <property type="match status" value="1"/>
</dbReference>
<dbReference type="SUPFAM" id="SSF51679">
    <property type="entry name" value="Bacterial luciferase-like"/>
    <property type="match status" value="1"/>
</dbReference>
<feature type="domain" description="Luciferase-like" evidence="2">
    <location>
        <begin position="20"/>
        <end position="337"/>
    </location>
</feature>
<dbReference type="PANTHER" id="PTHR43244">
    <property type="match status" value="1"/>
</dbReference>
<name>A0A1G4Y0E6_9ACTN</name>
<protein>
    <submittedName>
        <fullName evidence="3">Probable F420-dependent oxidoreductase, Rv3520c family</fullName>
    </submittedName>
</protein>
<dbReference type="InterPro" id="IPR036661">
    <property type="entry name" value="Luciferase-like_sf"/>
</dbReference>
<dbReference type="InterPro" id="IPR011251">
    <property type="entry name" value="Luciferase-like_dom"/>
</dbReference>
<gene>
    <name evidence="3" type="ORF">SAMN03159343_1884</name>
</gene>
<evidence type="ECO:0000313" key="4">
    <source>
        <dbReference type="Proteomes" id="UP000198981"/>
    </source>
</evidence>
<reference evidence="4" key="1">
    <citation type="submission" date="2016-10" db="EMBL/GenBank/DDBJ databases">
        <authorList>
            <person name="Varghese N."/>
            <person name="Submissions S."/>
        </authorList>
    </citation>
    <scope>NUCLEOTIDE SEQUENCE [LARGE SCALE GENOMIC DNA]</scope>
    <source>
        <strain evidence="4">DSM 45722</strain>
    </source>
</reference>
<dbReference type="STRING" id="1960309.SAMN03159343_1884"/>
<dbReference type="Gene3D" id="3.20.20.30">
    <property type="entry name" value="Luciferase-like domain"/>
    <property type="match status" value="1"/>
</dbReference>
<dbReference type="Pfam" id="PF00296">
    <property type="entry name" value="Bac_luciferase"/>
    <property type="match status" value="1"/>
</dbReference>
<accession>A0A1G4Y0E6</accession>
<dbReference type="CDD" id="cd01097">
    <property type="entry name" value="Tetrahydromethanopterin_reductase"/>
    <property type="match status" value="1"/>
</dbReference>